<organism evidence="2 3">
    <name type="scientific">Humitalea rosea</name>
    <dbReference type="NCBI Taxonomy" id="990373"/>
    <lineage>
        <taxon>Bacteria</taxon>
        <taxon>Pseudomonadati</taxon>
        <taxon>Pseudomonadota</taxon>
        <taxon>Alphaproteobacteria</taxon>
        <taxon>Acetobacterales</taxon>
        <taxon>Roseomonadaceae</taxon>
        <taxon>Humitalea</taxon>
    </lineage>
</organism>
<name>A0A2W7IHD9_9PROT</name>
<dbReference type="RefSeq" id="WP_111400274.1">
    <property type="nucleotide sequence ID" value="NZ_QKYU01000034.1"/>
</dbReference>
<dbReference type="OrthoDB" id="9806994at2"/>
<accession>A0A2W7IHD9</accession>
<proteinExistence type="predicted"/>
<keyword evidence="3" id="KW-1185">Reference proteome</keyword>
<comment type="caution">
    <text evidence="2">The sequence shown here is derived from an EMBL/GenBank/DDBJ whole genome shotgun (WGS) entry which is preliminary data.</text>
</comment>
<evidence type="ECO:0000313" key="3">
    <source>
        <dbReference type="Proteomes" id="UP000249688"/>
    </source>
</evidence>
<reference evidence="2 3" key="1">
    <citation type="submission" date="2018-06" db="EMBL/GenBank/DDBJ databases">
        <title>Genomic Encyclopedia of Archaeal and Bacterial Type Strains, Phase II (KMG-II): from individual species to whole genera.</title>
        <authorList>
            <person name="Goeker M."/>
        </authorList>
    </citation>
    <scope>NUCLEOTIDE SEQUENCE [LARGE SCALE GENOMIC DNA]</scope>
    <source>
        <strain evidence="2 3">DSM 24525</strain>
    </source>
</reference>
<sequence length="75" mass="8693">MSTHHRQHGDAHSVHLRHLSQQDLAARWRMSVRTLERWRSQHHGPAFLKLGGRVAYRIEDVEAFEAAQLRESTAA</sequence>
<dbReference type="Pfam" id="PF12728">
    <property type="entry name" value="HTH_17"/>
    <property type="match status" value="1"/>
</dbReference>
<dbReference type="Proteomes" id="UP000249688">
    <property type="component" value="Unassembled WGS sequence"/>
</dbReference>
<dbReference type="AlphaFoldDB" id="A0A2W7IHD9"/>
<evidence type="ECO:0000259" key="1">
    <source>
        <dbReference type="Pfam" id="PF12728"/>
    </source>
</evidence>
<dbReference type="InterPro" id="IPR041657">
    <property type="entry name" value="HTH_17"/>
</dbReference>
<gene>
    <name evidence="2" type="ORF">C8P66_13411</name>
</gene>
<dbReference type="EMBL" id="QKYU01000034">
    <property type="protein sequence ID" value="PZW38717.1"/>
    <property type="molecule type" value="Genomic_DNA"/>
</dbReference>
<dbReference type="InterPro" id="IPR009061">
    <property type="entry name" value="DNA-bd_dom_put_sf"/>
</dbReference>
<protein>
    <submittedName>
        <fullName evidence="2">Helix-turn-helix protein</fullName>
    </submittedName>
</protein>
<evidence type="ECO:0000313" key="2">
    <source>
        <dbReference type="EMBL" id="PZW38717.1"/>
    </source>
</evidence>
<dbReference type="SUPFAM" id="SSF46955">
    <property type="entry name" value="Putative DNA-binding domain"/>
    <property type="match status" value="1"/>
</dbReference>
<feature type="domain" description="Helix-turn-helix" evidence="1">
    <location>
        <begin position="19"/>
        <end position="66"/>
    </location>
</feature>